<comment type="subcellular location">
    <subcellularLocation>
        <location evidence="1">Membrane</location>
        <topology evidence="1">Multi-pass membrane protein</topology>
    </subcellularLocation>
</comment>
<dbReference type="InterPro" id="IPR032808">
    <property type="entry name" value="DoxX"/>
</dbReference>
<evidence type="ECO:0000256" key="1">
    <source>
        <dbReference type="ARBA" id="ARBA00004141"/>
    </source>
</evidence>
<evidence type="ECO:0000256" key="3">
    <source>
        <dbReference type="ARBA" id="ARBA00022989"/>
    </source>
</evidence>
<gene>
    <name evidence="6" type="ORF">EV195_10967</name>
</gene>
<sequence length="152" mass="17263">MKTIKIITLALSIVLGGMLIYGGIGKFSKENPSPVQVVKKAEKFQAVDKELTLQKILYINGMKQTGYLWQFLGIMQIVCGLLLISQVFTTFGAIMAFPIVINIFFFHLFLEFDEVGELLQTGGLLLINAWLLFKERKLLKSIIYQPEKLKFN</sequence>
<evidence type="ECO:0000256" key="2">
    <source>
        <dbReference type="ARBA" id="ARBA00022692"/>
    </source>
</evidence>
<keyword evidence="3 5" id="KW-1133">Transmembrane helix</keyword>
<keyword evidence="4 5" id="KW-0472">Membrane</keyword>
<evidence type="ECO:0000256" key="5">
    <source>
        <dbReference type="SAM" id="Phobius"/>
    </source>
</evidence>
<dbReference type="EMBL" id="SLXM01000009">
    <property type="protein sequence ID" value="TCP23343.1"/>
    <property type="molecule type" value="Genomic_DNA"/>
</dbReference>
<evidence type="ECO:0000256" key="4">
    <source>
        <dbReference type="ARBA" id="ARBA00023136"/>
    </source>
</evidence>
<comment type="caution">
    <text evidence="6">The sequence shown here is derived from an EMBL/GenBank/DDBJ whole genome shotgun (WGS) entry which is preliminary data.</text>
</comment>
<evidence type="ECO:0000313" key="7">
    <source>
        <dbReference type="Proteomes" id="UP000294564"/>
    </source>
</evidence>
<dbReference type="RefSeq" id="WP_132795600.1">
    <property type="nucleotide sequence ID" value="NZ_SLXM01000009.1"/>
</dbReference>
<protein>
    <submittedName>
        <fullName evidence="6">DoxX-like protein</fullName>
    </submittedName>
</protein>
<name>A0A4R2NNK0_9FLAO</name>
<feature type="transmembrane region" description="Helical" evidence="5">
    <location>
        <begin position="115"/>
        <end position="133"/>
    </location>
</feature>
<accession>A0A4R2NNK0</accession>
<feature type="transmembrane region" description="Helical" evidence="5">
    <location>
        <begin position="67"/>
        <end position="84"/>
    </location>
</feature>
<feature type="transmembrane region" description="Helical" evidence="5">
    <location>
        <begin position="91"/>
        <end position="109"/>
    </location>
</feature>
<dbReference type="Pfam" id="PF07681">
    <property type="entry name" value="DoxX"/>
    <property type="match status" value="1"/>
</dbReference>
<reference evidence="6 7" key="1">
    <citation type="submission" date="2019-03" db="EMBL/GenBank/DDBJ databases">
        <title>Genomic Encyclopedia of Type Strains, Phase IV (KMG-IV): sequencing the most valuable type-strain genomes for metagenomic binning, comparative biology and taxonomic classification.</title>
        <authorList>
            <person name="Goeker M."/>
        </authorList>
    </citation>
    <scope>NUCLEOTIDE SEQUENCE [LARGE SCALE GENOMIC DNA]</scope>
    <source>
        <strain evidence="6 7">DSM 14836</strain>
    </source>
</reference>
<keyword evidence="2 5" id="KW-0812">Transmembrane</keyword>
<organism evidence="6 7">
    <name type="scientific">Tenacibaculum skagerrakense</name>
    <dbReference type="NCBI Taxonomy" id="186571"/>
    <lineage>
        <taxon>Bacteria</taxon>
        <taxon>Pseudomonadati</taxon>
        <taxon>Bacteroidota</taxon>
        <taxon>Flavobacteriia</taxon>
        <taxon>Flavobacteriales</taxon>
        <taxon>Flavobacteriaceae</taxon>
        <taxon>Tenacibaculum</taxon>
    </lineage>
</organism>
<feature type="transmembrane region" description="Helical" evidence="5">
    <location>
        <begin position="7"/>
        <end position="24"/>
    </location>
</feature>
<dbReference type="OrthoDB" id="5524812at2"/>
<evidence type="ECO:0000313" key="6">
    <source>
        <dbReference type="EMBL" id="TCP23343.1"/>
    </source>
</evidence>
<proteinExistence type="predicted"/>
<dbReference type="Proteomes" id="UP000294564">
    <property type="component" value="Unassembled WGS sequence"/>
</dbReference>
<dbReference type="GO" id="GO:0016020">
    <property type="term" value="C:membrane"/>
    <property type="evidence" value="ECO:0007669"/>
    <property type="project" value="UniProtKB-SubCell"/>
</dbReference>
<dbReference type="AlphaFoldDB" id="A0A4R2NNK0"/>
<keyword evidence="7" id="KW-1185">Reference proteome</keyword>